<organism evidence="4 5">
    <name type="scientific">Alsobacter ponti</name>
    <dbReference type="NCBI Taxonomy" id="2962936"/>
    <lineage>
        <taxon>Bacteria</taxon>
        <taxon>Pseudomonadati</taxon>
        <taxon>Pseudomonadota</taxon>
        <taxon>Alphaproteobacteria</taxon>
        <taxon>Hyphomicrobiales</taxon>
        <taxon>Alsobacteraceae</taxon>
        <taxon>Alsobacter</taxon>
    </lineage>
</organism>
<name>A0ABT1L946_9HYPH</name>
<keyword evidence="1" id="KW-0902">Two-component regulatory system</keyword>
<accession>A0ABT1L946</accession>
<feature type="domain" description="HPt" evidence="3">
    <location>
        <begin position="21"/>
        <end position="113"/>
    </location>
</feature>
<keyword evidence="5" id="KW-1185">Reference proteome</keyword>
<evidence type="ECO:0000256" key="2">
    <source>
        <dbReference type="PROSITE-ProRule" id="PRU00110"/>
    </source>
</evidence>
<dbReference type="Proteomes" id="UP001205890">
    <property type="component" value="Unassembled WGS sequence"/>
</dbReference>
<comment type="caution">
    <text evidence="4">The sequence shown here is derived from an EMBL/GenBank/DDBJ whole genome shotgun (WGS) entry which is preliminary data.</text>
</comment>
<dbReference type="InterPro" id="IPR008207">
    <property type="entry name" value="Sig_transdc_His_kin_Hpt_dom"/>
</dbReference>
<evidence type="ECO:0000256" key="1">
    <source>
        <dbReference type="ARBA" id="ARBA00023012"/>
    </source>
</evidence>
<dbReference type="PROSITE" id="PS50894">
    <property type="entry name" value="HPT"/>
    <property type="match status" value="1"/>
</dbReference>
<dbReference type="EMBL" id="JANCLU010000004">
    <property type="protein sequence ID" value="MCP8938017.1"/>
    <property type="molecule type" value="Genomic_DNA"/>
</dbReference>
<keyword evidence="2" id="KW-0597">Phosphoprotein</keyword>
<feature type="modified residue" description="Phosphohistidine" evidence="2">
    <location>
        <position position="60"/>
    </location>
</feature>
<dbReference type="InterPro" id="IPR036641">
    <property type="entry name" value="HPT_dom_sf"/>
</dbReference>
<sequence length="118" mass="11922">MTPHGPAVDAAHLASLRALYGADNFARLRGIFLDETRDRVAELRGAAAAGDGAAVKRVAHRMVSLLGAFGARAPAEMARAVADSDSGDVAEGAEPLALATEAARDAVLELGDAGDGSV</sequence>
<dbReference type="RefSeq" id="WP_254739509.1">
    <property type="nucleotide sequence ID" value="NZ_JANCLU010000004.1"/>
</dbReference>
<proteinExistence type="predicted"/>
<evidence type="ECO:0000259" key="3">
    <source>
        <dbReference type="PROSITE" id="PS50894"/>
    </source>
</evidence>
<gene>
    <name evidence="4" type="ORF">NK718_05770</name>
</gene>
<reference evidence="4 5" key="1">
    <citation type="submission" date="2022-07" db="EMBL/GenBank/DDBJ databases">
        <authorList>
            <person name="Li W.-J."/>
            <person name="Deng Q.-Q."/>
        </authorList>
    </citation>
    <scope>NUCLEOTIDE SEQUENCE [LARGE SCALE GENOMIC DNA]</scope>
    <source>
        <strain evidence="4 5">SYSU M60028</strain>
    </source>
</reference>
<dbReference type="Gene3D" id="1.20.120.160">
    <property type="entry name" value="HPT domain"/>
    <property type="match status" value="1"/>
</dbReference>
<evidence type="ECO:0000313" key="5">
    <source>
        <dbReference type="Proteomes" id="UP001205890"/>
    </source>
</evidence>
<dbReference type="SUPFAM" id="SSF47226">
    <property type="entry name" value="Histidine-containing phosphotransfer domain, HPT domain"/>
    <property type="match status" value="1"/>
</dbReference>
<protein>
    <submittedName>
        <fullName evidence="4">Hpt domain-containing protein</fullName>
    </submittedName>
</protein>
<evidence type="ECO:0000313" key="4">
    <source>
        <dbReference type="EMBL" id="MCP8938017.1"/>
    </source>
</evidence>
<dbReference type="Pfam" id="PF01627">
    <property type="entry name" value="Hpt"/>
    <property type="match status" value="1"/>
</dbReference>